<keyword evidence="2 7" id="KW-0349">Heme</keyword>
<comment type="caution">
    <text evidence="9">The sequence shown here is derived from an EMBL/GenBank/DDBJ whole genome shotgun (WGS) entry which is preliminary data.</text>
</comment>
<evidence type="ECO:0000313" key="9">
    <source>
        <dbReference type="EMBL" id="CAF1060212.1"/>
    </source>
</evidence>
<dbReference type="GO" id="GO:0004497">
    <property type="term" value="F:monooxygenase activity"/>
    <property type="evidence" value="ECO:0007669"/>
    <property type="project" value="UniProtKB-KW"/>
</dbReference>
<dbReference type="InterPro" id="IPR050196">
    <property type="entry name" value="Cytochrome_P450_Monoox"/>
</dbReference>
<evidence type="ECO:0008006" key="12">
    <source>
        <dbReference type="Google" id="ProtNLM"/>
    </source>
</evidence>
<dbReference type="PANTHER" id="PTHR24291">
    <property type="entry name" value="CYTOCHROME P450 FAMILY 4"/>
    <property type="match status" value="1"/>
</dbReference>
<dbReference type="InterPro" id="IPR017972">
    <property type="entry name" value="Cyt_P450_CS"/>
</dbReference>
<evidence type="ECO:0000313" key="10">
    <source>
        <dbReference type="EMBL" id="CAF3825786.1"/>
    </source>
</evidence>
<dbReference type="GO" id="GO:0016705">
    <property type="term" value="F:oxidoreductase activity, acting on paired donors, with incorporation or reduction of molecular oxygen"/>
    <property type="evidence" value="ECO:0007669"/>
    <property type="project" value="InterPro"/>
</dbReference>
<proteinExistence type="inferred from homology"/>
<dbReference type="EMBL" id="CAJNOK010008315">
    <property type="protein sequence ID" value="CAF1060212.1"/>
    <property type="molecule type" value="Genomic_DNA"/>
</dbReference>
<evidence type="ECO:0000256" key="1">
    <source>
        <dbReference type="ARBA" id="ARBA00010617"/>
    </source>
</evidence>
<dbReference type="AlphaFoldDB" id="A0A8S2E3L5"/>
<dbReference type="PRINTS" id="PR00385">
    <property type="entry name" value="P450"/>
</dbReference>
<dbReference type="GO" id="GO:0020037">
    <property type="term" value="F:heme binding"/>
    <property type="evidence" value="ECO:0007669"/>
    <property type="project" value="InterPro"/>
</dbReference>
<keyword evidence="4 8" id="KW-0560">Oxidoreductase</keyword>
<evidence type="ECO:0000256" key="8">
    <source>
        <dbReference type="RuleBase" id="RU000461"/>
    </source>
</evidence>
<evidence type="ECO:0000256" key="2">
    <source>
        <dbReference type="ARBA" id="ARBA00022617"/>
    </source>
</evidence>
<accession>A0A8S2E3L5</accession>
<keyword evidence="6 8" id="KW-0503">Monooxygenase</keyword>
<evidence type="ECO:0000256" key="5">
    <source>
        <dbReference type="ARBA" id="ARBA00023004"/>
    </source>
</evidence>
<sequence length="459" mass="52294">MAAIRRYHLSDTIMQYQLDQQAKYGHVFQIQLGPVPHLVLFDPDLISDVLKKHAKNYTKTEIFRTVFKPIIGLNNLFVSDGQQHEQSRRMIQPAFHFVKLQSMISIMTQKTTEAIDEWLLTFTAEKKELDLPRELNSLTLSIIASSAFGEGFETIQDGKRIICNLFTHVVEATQWRSMNLINQIPLLSKLPLWKKDIVDNGAAEIAKFVNQIILDRKTGKSHSICSGNDLLDLLLLAKDDDDNGLSDQEIQEQALTFVPAGHETSGNLMAWCLYVLMTHPKVYEACQQEVDEILKGQLPVYSQLNELEIIDAVLHETLRLYPPAPFFSRQCVEEHSIGEGTGTPIRIPVGGVVLFNLYVLHRSEQFWNDSLKFDYKRWMRSSETGQRPKLAHPFCYLPFGAGNRNCIGQNFAMLETKVILAILLQRLKFEIVPGQKIVPDVKITMKPKYGLLARVTSRT</sequence>
<keyword evidence="5 7" id="KW-0408">Iron</keyword>
<name>A0A8S2E3L5_9BILA</name>
<dbReference type="SUPFAM" id="SSF48264">
    <property type="entry name" value="Cytochrome P450"/>
    <property type="match status" value="1"/>
</dbReference>
<dbReference type="PANTHER" id="PTHR24291:SF50">
    <property type="entry name" value="BIFUNCTIONAL ALBAFLAVENONE MONOOXYGENASE_TERPENE SYNTHASE"/>
    <property type="match status" value="1"/>
</dbReference>
<evidence type="ECO:0000256" key="7">
    <source>
        <dbReference type="PIRSR" id="PIRSR602401-1"/>
    </source>
</evidence>
<evidence type="ECO:0000256" key="3">
    <source>
        <dbReference type="ARBA" id="ARBA00022723"/>
    </source>
</evidence>
<evidence type="ECO:0000256" key="6">
    <source>
        <dbReference type="ARBA" id="ARBA00023033"/>
    </source>
</evidence>
<dbReference type="Proteomes" id="UP000682733">
    <property type="component" value="Unassembled WGS sequence"/>
</dbReference>
<dbReference type="PRINTS" id="PR00463">
    <property type="entry name" value="EP450I"/>
</dbReference>
<dbReference type="Pfam" id="PF00067">
    <property type="entry name" value="p450"/>
    <property type="match status" value="1"/>
</dbReference>
<keyword evidence="3 7" id="KW-0479">Metal-binding</keyword>
<reference evidence="9" key="1">
    <citation type="submission" date="2021-02" db="EMBL/GenBank/DDBJ databases">
        <authorList>
            <person name="Nowell W R."/>
        </authorList>
    </citation>
    <scope>NUCLEOTIDE SEQUENCE</scope>
</reference>
<dbReference type="InterPro" id="IPR002401">
    <property type="entry name" value="Cyt_P450_E_grp-I"/>
</dbReference>
<dbReference type="EMBL" id="CAJOBA010008330">
    <property type="protein sequence ID" value="CAF3825786.1"/>
    <property type="molecule type" value="Genomic_DNA"/>
</dbReference>
<feature type="binding site" description="axial binding residue" evidence="7">
    <location>
        <position position="406"/>
    </location>
    <ligand>
        <name>heme</name>
        <dbReference type="ChEBI" id="CHEBI:30413"/>
    </ligand>
    <ligandPart>
        <name>Fe</name>
        <dbReference type="ChEBI" id="CHEBI:18248"/>
    </ligandPart>
</feature>
<dbReference type="PROSITE" id="PS00086">
    <property type="entry name" value="CYTOCHROME_P450"/>
    <property type="match status" value="1"/>
</dbReference>
<comment type="similarity">
    <text evidence="1 8">Belongs to the cytochrome P450 family.</text>
</comment>
<dbReference type="InterPro" id="IPR001128">
    <property type="entry name" value="Cyt_P450"/>
</dbReference>
<evidence type="ECO:0000256" key="4">
    <source>
        <dbReference type="ARBA" id="ARBA00023002"/>
    </source>
</evidence>
<dbReference type="Proteomes" id="UP000677228">
    <property type="component" value="Unassembled WGS sequence"/>
</dbReference>
<dbReference type="InterPro" id="IPR036396">
    <property type="entry name" value="Cyt_P450_sf"/>
</dbReference>
<protein>
    <recommendedName>
        <fullName evidence="12">Cytochrome P450</fullName>
    </recommendedName>
</protein>
<dbReference type="Gene3D" id="1.10.630.10">
    <property type="entry name" value="Cytochrome P450"/>
    <property type="match status" value="1"/>
</dbReference>
<organism evidence="9 11">
    <name type="scientific">Didymodactylos carnosus</name>
    <dbReference type="NCBI Taxonomy" id="1234261"/>
    <lineage>
        <taxon>Eukaryota</taxon>
        <taxon>Metazoa</taxon>
        <taxon>Spiralia</taxon>
        <taxon>Gnathifera</taxon>
        <taxon>Rotifera</taxon>
        <taxon>Eurotatoria</taxon>
        <taxon>Bdelloidea</taxon>
        <taxon>Philodinida</taxon>
        <taxon>Philodinidae</taxon>
        <taxon>Didymodactylos</taxon>
    </lineage>
</organism>
<gene>
    <name evidence="9" type="ORF">OVA965_LOCUS17373</name>
    <name evidence="10" type="ORF">TMI583_LOCUS17384</name>
</gene>
<evidence type="ECO:0000313" key="11">
    <source>
        <dbReference type="Proteomes" id="UP000677228"/>
    </source>
</evidence>
<dbReference type="GO" id="GO:0005506">
    <property type="term" value="F:iron ion binding"/>
    <property type="evidence" value="ECO:0007669"/>
    <property type="project" value="InterPro"/>
</dbReference>
<comment type="cofactor">
    <cofactor evidence="7">
        <name>heme</name>
        <dbReference type="ChEBI" id="CHEBI:30413"/>
    </cofactor>
</comment>